<accession>A0A9P4SCX2</accession>
<reference evidence="2" key="1">
    <citation type="journal article" date="2020" name="Stud. Mycol.">
        <title>101 Dothideomycetes genomes: a test case for predicting lifestyles and emergence of pathogens.</title>
        <authorList>
            <person name="Haridas S."/>
            <person name="Albert R."/>
            <person name="Binder M."/>
            <person name="Bloem J."/>
            <person name="Labutti K."/>
            <person name="Salamov A."/>
            <person name="Andreopoulos B."/>
            <person name="Baker S."/>
            <person name="Barry K."/>
            <person name="Bills G."/>
            <person name="Bluhm B."/>
            <person name="Cannon C."/>
            <person name="Castanera R."/>
            <person name="Culley D."/>
            <person name="Daum C."/>
            <person name="Ezra D."/>
            <person name="Gonzalez J."/>
            <person name="Henrissat B."/>
            <person name="Kuo A."/>
            <person name="Liang C."/>
            <person name="Lipzen A."/>
            <person name="Lutzoni F."/>
            <person name="Magnuson J."/>
            <person name="Mondo S."/>
            <person name="Nolan M."/>
            <person name="Ohm R."/>
            <person name="Pangilinan J."/>
            <person name="Park H.-J."/>
            <person name="Ramirez L."/>
            <person name="Alfaro M."/>
            <person name="Sun H."/>
            <person name="Tritt A."/>
            <person name="Yoshinaga Y."/>
            <person name="Zwiers L.-H."/>
            <person name="Turgeon B."/>
            <person name="Goodwin S."/>
            <person name="Spatafora J."/>
            <person name="Crous P."/>
            <person name="Grigoriev I."/>
        </authorList>
    </citation>
    <scope>NUCLEOTIDE SEQUENCE</scope>
    <source>
        <strain evidence="2">CBS 101060</strain>
    </source>
</reference>
<protein>
    <submittedName>
        <fullName evidence="2">Uncharacterized protein</fullName>
    </submittedName>
</protein>
<dbReference type="EMBL" id="MU006093">
    <property type="protein sequence ID" value="KAF2840159.1"/>
    <property type="molecule type" value="Genomic_DNA"/>
</dbReference>
<evidence type="ECO:0000313" key="2">
    <source>
        <dbReference type="EMBL" id="KAF2840159.1"/>
    </source>
</evidence>
<feature type="transmembrane region" description="Helical" evidence="1">
    <location>
        <begin position="263"/>
        <end position="285"/>
    </location>
</feature>
<feature type="transmembrane region" description="Helical" evidence="1">
    <location>
        <begin position="175"/>
        <end position="197"/>
    </location>
</feature>
<evidence type="ECO:0000313" key="3">
    <source>
        <dbReference type="Proteomes" id="UP000799429"/>
    </source>
</evidence>
<evidence type="ECO:0000256" key="1">
    <source>
        <dbReference type="SAM" id="Phobius"/>
    </source>
</evidence>
<feature type="transmembrane region" description="Helical" evidence="1">
    <location>
        <begin position="42"/>
        <end position="65"/>
    </location>
</feature>
<proteinExistence type="predicted"/>
<dbReference type="Proteomes" id="UP000799429">
    <property type="component" value="Unassembled WGS sequence"/>
</dbReference>
<sequence>MSTNRLVGHLARRGVEHVYKRATTQDDAVNAWENEDFEWPPFGTVLISATGIIFLMIMVAISYTLEHVITNLTMIETPTVEVAIENVNSSLDEPDAPLEKQGLLDDVEKEHSSVTLIPQRPITSKIRTTLRHLTSQAGYLSRFRGFSAFIFFALGASTIEGLVQTFLSFLPLGNIIASVVAFICMARIHMAWTHITISMPSDKPWYRRIPPMSSFRHVWVPAAIYAASYNASVYIIGGSAYFFGCHNVDYQDIYNDYEHSKGALVFLNWLAFVLISISTYFFIVLPAHTTYIRVEASLLPESEDPIVPFDRSFGGKVVPAVAGGTGAVGFIEAWRSFKWEARRRLIKLDVKIFFIAMAITFIFVHIILFEFWAIMGDSLGAFVSQLDMQNMGL</sequence>
<feature type="transmembrane region" description="Helical" evidence="1">
    <location>
        <begin position="218"/>
        <end position="243"/>
    </location>
</feature>
<gene>
    <name evidence="2" type="ORF">M501DRAFT_1015236</name>
</gene>
<keyword evidence="3" id="KW-1185">Reference proteome</keyword>
<keyword evidence="1" id="KW-0812">Transmembrane</keyword>
<comment type="caution">
    <text evidence="2">The sequence shown here is derived from an EMBL/GenBank/DDBJ whole genome shotgun (WGS) entry which is preliminary data.</text>
</comment>
<feature type="transmembrane region" description="Helical" evidence="1">
    <location>
        <begin position="352"/>
        <end position="374"/>
    </location>
</feature>
<dbReference type="AlphaFoldDB" id="A0A9P4SCX2"/>
<organism evidence="2 3">
    <name type="scientific">Patellaria atrata CBS 101060</name>
    <dbReference type="NCBI Taxonomy" id="1346257"/>
    <lineage>
        <taxon>Eukaryota</taxon>
        <taxon>Fungi</taxon>
        <taxon>Dikarya</taxon>
        <taxon>Ascomycota</taxon>
        <taxon>Pezizomycotina</taxon>
        <taxon>Dothideomycetes</taxon>
        <taxon>Dothideomycetes incertae sedis</taxon>
        <taxon>Patellariales</taxon>
        <taxon>Patellariaceae</taxon>
        <taxon>Patellaria</taxon>
    </lineage>
</organism>
<name>A0A9P4SCX2_9PEZI</name>
<keyword evidence="1" id="KW-1133">Transmembrane helix</keyword>
<feature type="transmembrane region" description="Helical" evidence="1">
    <location>
        <begin position="146"/>
        <end position="169"/>
    </location>
</feature>
<dbReference type="OrthoDB" id="2896006at2759"/>
<keyword evidence="1" id="KW-0472">Membrane</keyword>